<protein>
    <submittedName>
        <fullName evidence="2">Sporulation-specific protein 15-like isoform X1</fullName>
    </submittedName>
</protein>
<dbReference type="STRING" id="1194695.A0A5A7T2Z9"/>
<organism evidence="2 3">
    <name type="scientific">Cucumis melo var. makuwa</name>
    <name type="common">Oriental melon</name>
    <dbReference type="NCBI Taxonomy" id="1194695"/>
    <lineage>
        <taxon>Eukaryota</taxon>
        <taxon>Viridiplantae</taxon>
        <taxon>Streptophyta</taxon>
        <taxon>Embryophyta</taxon>
        <taxon>Tracheophyta</taxon>
        <taxon>Spermatophyta</taxon>
        <taxon>Magnoliopsida</taxon>
        <taxon>eudicotyledons</taxon>
        <taxon>Gunneridae</taxon>
        <taxon>Pentapetalae</taxon>
        <taxon>rosids</taxon>
        <taxon>fabids</taxon>
        <taxon>Cucurbitales</taxon>
        <taxon>Cucurbitaceae</taxon>
        <taxon>Benincaseae</taxon>
        <taxon>Cucumis</taxon>
    </lineage>
</organism>
<feature type="region of interest" description="Disordered" evidence="1">
    <location>
        <begin position="15"/>
        <end position="40"/>
    </location>
</feature>
<comment type="caution">
    <text evidence="2">The sequence shown here is derived from an EMBL/GenBank/DDBJ whole genome shotgun (WGS) entry which is preliminary data.</text>
</comment>
<evidence type="ECO:0000313" key="2">
    <source>
        <dbReference type="EMBL" id="KAA0035759.1"/>
    </source>
</evidence>
<dbReference type="AlphaFoldDB" id="A0A5A7T2Z9"/>
<sequence length="214" mass="23879">MILVGVILNGPKQHPLTYPRKGKLSPNKPASEPENLNVNSLIPSREERLSKASVGNGSCQWIETLSDSIWVSQDEVSKEFEDWLARSNILGETVVNMTNYTDSKSSSTISLPLKAEKMRYFKLEKQWQSSRCGTCSKKDCAEADSSVEVASNFELNSGLEEHRFNDSHELMVSMLPLDLSPFVFGLLYISMDKGVAQNLMKSLDEVEEAKTTPV</sequence>
<name>A0A5A7T2Z9_CUCMM</name>
<accession>A0A5A7T2Z9</accession>
<dbReference type="PANTHER" id="PTHR47270">
    <property type="entry name" value="PROTEIN MLP1-LIKE"/>
    <property type="match status" value="1"/>
</dbReference>
<proteinExistence type="predicted"/>
<dbReference type="Proteomes" id="UP000321393">
    <property type="component" value="Unassembled WGS sequence"/>
</dbReference>
<dbReference type="PANTHER" id="PTHR47270:SF3">
    <property type="entry name" value="HYPOTETICAL PROTEIN"/>
    <property type="match status" value="1"/>
</dbReference>
<evidence type="ECO:0000313" key="3">
    <source>
        <dbReference type="Proteomes" id="UP000321393"/>
    </source>
</evidence>
<gene>
    <name evidence="2" type="ORF">E6C27_scaffold403G00330</name>
</gene>
<evidence type="ECO:0000256" key="1">
    <source>
        <dbReference type="SAM" id="MobiDB-lite"/>
    </source>
</evidence>
<dbReference type="EMBL" id="SSTE01019905">
    <property type="protein sequence ID" value="KAA0035759.1"/>
    <property type="molecule type" value="Genomic_DNA"/>
</dbReference>
<reference evidence="2 3" key="1">
    <citation type="submission" date="2019-08" db="EMBL/GenBank/DDBJ databases">
        <title>Draft genome sequences of two oriental melons (Cucumis melo L. var makuwa).</title>
        <authorList>
            <person name="Kwon S.-Y."/>
        </authorList>
    </citation>
    <scope>NUCLEOTIDE SEQUENCE [LARGE SCALE GENOMIC DNA]</scope>
    <source>
        <strain evidence="3">cv. SW 3</strain>
        <tissue evidence="2">Leaf</tissue>
    </source>
</reference>